<dbReference type="PROSITE" id="PS51257">
    <property type="entry name" value="PROKAR_LIPOPROTEIN"/>
    <property type="match status" value="1"/>
</dbReference>
<dbReference type="KEGG" id="cans:GP473_06195"/>
<keyword evidence="2" id="KW-1185">Reference proteome</keyword>
<dbReference type="RefSeq" id="WP_185770057.1">
    <property type="nucleotide sequence ID" value="NZ_CP046883.1"/>
</dbReference>
<dbReference type="Proteomes" id="UP000515275">
    <property type="component" value="Chromosome"/>
</dbReference>
<sequence>MNGKRLLTRRTGASLMVLSSLLATSACGITGFDNKGLPETPRDVVIGVPDTDPQQPWVDGEVVKGLQLYYADMLDRTDRTIITQHISLKDRLDKVRTGDIQFTFGCLGEMLDMVAPLQGEQLRRTIAKQAPVDLTTQQHMTHGTLLSVLPNGVTITDFGSAVACKKKGKNDLPQNIVGLVNDRLMDREDKVTFSQGINGKTLDELRRGAEDPDSVSLDYREKEKLG</sequence>
<evidence type="ECO:0000313" key="2">
    <source>
        <dbReference type="Proteomes" id="UP000515275"/>
    </source>
</evidence>
<proteinExistence type="predicted"/>
<reference evidence="1 2" key="1">
    <citation type="submission" date="2019-12" db="EMBL/GenBank/DDBJ databases">
        <title>Corynebacterium sp. nov., isolated from feces of the Anser Albifrons in China.</title>
        <authorList>
            <person name="Liu Q."/>
        </authorList>
    </citation>
    <scope>NUCLEOTIDE SEQUENCE [LARGE SCALE GENOMIC DNA]</scope>
    <source>
        <strain evidence="1 2">23H37-10</strain>
    </source>
</reference>
<evidence type="ECO:0000313" key="1">
    <source>
        <dbReference type="EMBL" id="QNH96307.1"/>
    </source>
</evidence>
<protein>
    <submittedName>
        <fullName evidence="1">Uncharacterized protein</fullName>
    </submittedName>
</protein>
<accession>A0A7G7YP87</accession>
<name>A0A7G7YP87_9CORY</name>
<gene>
    <name evidence="1" type="ORF">GP473_06195</name>
</gene>
<dbReference type="EMBL" id="CP046883">
    <property type="protein sequence ID" value="QNH96307.1"/>
    <property type="molecule type" value="Genomic_DNA"/>
</dbReference>
<dbReference type="AlphaFoldDB" id="A0A7G7YP87"/>
<organism evidence="1 2">
    <name type="scientific">Corynebacterium anserum</name>
    <dbReference type="NCBI Taxonomy" id="2684406"/>
    <lineage>
        <taxon>Bacteria</taxon>
        <taxon>Bacillati</taxon>
        <taxon>Actinomycetota</taxon>
        <taxon>Actinomycetes</taxon>
        <taxon>Mycobacteriales</taxon>
        <taxon>Corynebacteriaceae</taxon>
        <taxon>Corynebacterium</taxon>
    </lineage>
</organism>